<gene>
    <name evidence="2" type="ORF">D5F01_LYC24987</name>
</gene>
<feature type="region of interest" description="Disordered" evidence="1">
    <location>
        <begin position="371"/>
        <end position="392"/>
    </location>
</feature>
<proteinExistence type="predicted"/>
<sequence length="402" mass="44479">MDTQTPSPTPSPTPATSTSQATITYTKPPAISKTRRGLVSPSPPSRNFRMRRSSLPCLHHQDHSPLSGSSKLLSEHITTYNRQHQNRTPLLPTPTQPHRPDHCTLHTQTPHYKMTTMPPRTGPIIPRPPPPPDRHKLPPPTQKPPNPHFTSPITTGKQTDSTRTTDFHTTNFKTETISPLRSTPAGGADSSAGVAPQRSLPEQKEEGKNMMMKGHFKAKSTGMKSQSEPSSKHSPGAAAVNHAGPEISPPANRKHNTSDSLLDSPPRQRTLTPILPGKFKPTYHLSRPNRKLQDCFFKGRKTSPALRNRAYSKRFLRQIKNSTLASLAPTRSHTHQLQPRLSHNPNKKVVQGLVPNPNPYTLNRVCIPTQPLPKQGLHPDPTPHPNPNPTLDRVYILTLTPP</sequence>
<dbReference type="EMBL" id="REGW02001185">
    <property type="protein sequence ID" value="KAE8277187.1"/>
    <property type="molecule type" value="Genomic_DNA"/>
</dbReference>
<evidence type="ECO:0000256" key="1">
    <source>
        <dbReference type="SAM" id="MobiDB-lite"/>
    </source>
</evidence>
<feature type="compositionally biased region" description="Polar residues" evidence="1">
    <location>
        <begin position="222"/>
        <end position="233"/>
    </location>
</feature>
<evidence type="ECO:0000313" key="2">
    <source>
        <dbReference type="EMBL" id="KAE8277187.1"/>
    </source>
</evidence>
<evidence type="ECO:0000313" key="3">
    <source>
        <dbReference type="Proteomes" id="UP000424527"/>
    </source>
</evidence>
<feature type="compositionally biased region" description="Low complexity" evidence="1">
    <location>
        <begin position="159"/>
        <end position="176"/>
    </location>
</feature>
<dbReference type="AlphaFoldDB" id="A0A6G0HD79"/>
<feature type="compositionally biased region" description="Polar residues" evidence="1">
    <location>
        <begin position="148"/>
        <end position="158"/>
    </location>
</feature>
<feature type="compositionally biased region" description="Pro residues" evidence="1">
    <location>
        <begin position="138"/>
        <end position="147"/>
    </location>
</feature>
<name>A0A6G0HD79_LARCR</name>
<comment type="caution">
    <text evidence="2">The sequence shown here is derived from an EMBL/GenBank/DDBJ whole genome shotgun (WGS) entry which is preliminary data.</text>
</comment>
<reference evidence="2 3" key="1">
    <citation type="submission" date="2019-07" db="EMBL/GenBank/DDBJ databases">
        <title>Chromosome genome assembly for large yellow croaker.</title>
        <authorList>
            <person name="Xiao S."/>
        </authorList>
    </citation>
    <scope>NUCLEOTIDE SEQUENCE [LARGE SCALE GENOMIC DNA]</scope>
    <source>
        <strain evidence="2">JMULYC20181020</strain>
        <tissue evidence="2">Muscle</tissue>
    </source>
</reference>
<feature type="region of interest" description="Disordered" evidence="1">
    <location>
        <begin position="120"/>
        <end position="285"/>
    </location>
</feature>
<keyword evidence="3" id="KW-1185">Reference proteome</keyword>
<accession>A0A6G0HD79</accession>
<dbReference type="Proteomes" id="UP000424527">
    <property type="component" value="Unassembled WGS sequence"/>
</dbReference>
<organism evidence="2 3">
    <name type="scientific">Larimichthys crocea</name>
    <name type="common">Large yellow croaker</name>
    <name type="synonym">Pseudosciaena crocea</name>
    <dbReference type="NCBI Taxonomy" id="215358"/>
    <lineage>
        <taxon>Eukaryota</taxon>
        <taxon>Metazoa</taxon>
        <taxon>Chordata</taxon>
        <taxon>Craniata</taxon>
        <taxon>Vertebrata</taxon>
        <taxon>Euteleostomi</taxon>
        <taxon>Actinopterygii</taxon>
        <taxon>Neopterygii</taxon>
        <taxon>Teleostei</taxon>
        <taxon>Neoteleostei</taxon>
        <taxon>Acanthomorphata</taxon>
        <taxon>Eupercaria</taxon>
        <taxon>Sciaenidae</taxon>
        <taxon>Larimichthys</taxon>
    </lineage>
</organism>
<feature type="region of interest" description="Disordered" evidence="1">
    <location>
        <begin position="1"/>
        <end position="69"/>
    </location>
</feature>
<protein>
    <submittedName>
        <fullName evidence="2">Uncharacterized protein</fullName>
    </submittedName>
</protein>